<evidence type="ECO:0000313" key="3">
    <source>
        <dbReference type="Proteomes" id="UP000261828"/>
    </source>
</evidence>
<dbReference type="InterPro" id="IPR003779">
    <property type="entry name" value="CMD-like"/>
</dbReference>
<dbReference type="RefSeq" id="WP_116182759.1">
    <property type="nucleotide sequence ID" value="NZ_QTJX01000001.1"/>
</dbReference>
<comment type="caution">
    <text evidence="2">The sequence shown here is derived from an EMBL/GenBank/DDBJ whole genome shotgun (WGS) entry which is preliminary data.</text>
</comment>
<reference evidence="2 3" key="1">
    <citation type="submission" date="2018-08" db="EMBL/GenBank/DDBJ databases">
        <title>Muricauda nanhaiensis sp. nov., isolated from seawater of the South China Sea.</title>
        <authorList>
            <person name="Dang Y."/>
        </authorList>
    </citation>
    <scope>NUCLEOTIDE SEQUENCE [LARGE SCALE GENOMIC DNA]</scope>
    <source>
        <strain evidence="2 3">SM1704</strain>
    </source>
</reference>
<dbReference type="Gene3D" id="1.20.1290.10">
    <property type="entry name" value="AhpD-like"/>
    <property type="match status" value="1"/>
</dbReference>
<name>A0A371JSX5_9FLAO</name>
<protein>
    <recommendedName>
        <fullName evidence="1">Carboxymuconolactone decarboxylase-like domain-containing protein</fullName>
    </recommendedName>
</protein>
<dbReference type="PANTHER" id="PTHR35446:SF2">
    <property type="entry name" value="CARBOXYMUCONOLACTONE DECARBOXYLASE-LIKE DOMAIN-CONTAINING PROTEIN"/>
    <property type="match status" value="1"/>
</dbReference>
<dbReference type="OrthoDB" id="9808310at2"/>
<organism evidence="2 3">
    <name type="scientific">Flagellimonas nanhaiensis</name>
    <dbReference type="NCBI Taxonomy" id="2292706"/>
    <lineage>
        <taxon>Bacteria</taxon>
        <taxon>Pseudomonadati</taxon>
        <taxon>Bacteroidota</taxon>
        <taxon>Flavobacteriia</taxon>
        <taxon>Flavobacteriales</taxon>
        <taxon>Flavobacteriaceae</taxon>
        <taxon>Flagellimonas</taxon>
    </lineage>
</organism>
<dbReference type="Pfam" id="PF02627">
    <property type="entry name" value="CMD"/>
    <property type="match status" value="1"/>
</dbReference>
<evidence type="ECO:0000313" key="2">
    <source>
        <dbReference type="EMBL" id="RDY60876.1"/>
    </source>
</evidence>
<accession>A0A371JSX5</accession>
<proteinExistence type="predicted"/>
<dbReference type="InterPro" id="IPR029032">
    <property type="entry name" value="AhpD-like"/>
</dbReference>
<gene>
    <name evidence="2" type="ORF">DX873_01465</name>
</gene>
<evidence type="ECO:0000259" key="1">
    <source>
        <dbReference type="Pfam" id="PF02627"/>
    </source>
</evidence>
<feature type="domain" description="Carboxymuconolactone decarboxylase-like" evidence="1">
    <location>
        <begin position="28"/>
        <end position="82"/>
    </location>
</feature>
<dbReference type="EMBL" id="QTJX01000001">
    <property type="protein sequence ID" value="RDY60876.1"/>
    <property type="molecule type" value="Genomic_DNA"/>
</dbReference>
<dbReference type="PANTHER" id="PTHR35446">
    <property type="entry name" value="SI:CH211-175M2.5"/>
    <property type="match status" value="1"/>
</dbReference>
<dbReference type="AlphaFoldDB" id="A0A371JSX5"/>
<dbReference type="Proteomes" id="UP000261828">
    <property type="component" value="Unassembled WGS sequence"/>
</dbReference>
<sequence>MSYLEQTKDTNNFLEVLVQDHKRYMPIMEFLDNLTQQKSELTWEEREMISLEVSKANGAEFCIGIHSGMLRAMGSADNKVAEEKIKPVLAFANKLAKNSNQVSPEDIKILRKAGWNDQTIEDIIGLVSAISIYDILSNGFGFKASLPQEVFEQMGQGTLEAGGFVAQFKSFIQ</sequence>
<keyword evidence="3" id="KW-1185">Reference proteome</keyword>
<dbReference type="GO" id="GO:0051920">
    <property type="term" value="F:peroxiredoxin activity"/>
    <property type="evidence" value="ECO:0007669"/>
    <property type="project" value="InterPro"/>
</dbReference>
<dbReference type="SUPFAM" id="SSF69118">
    <property type="entry name" value="AhpD-like"/>
    <property type="match status" value="1"/>
</dbReference>